<feature type="region of interest" description="Disordered" evidence="1">
    <location>
        <begin position="536"/>
        <end position="599"/>
    </location>
</feature>
<keyword evidence="4" id="KW-1185">Reference proteome</keyword>
<dbReference type="Proteomes" id="UP000053841">
    <property type="component" value="Unassembled WGS sequence"/>
</dbReference>
<dbReference type="InterPro" id="IPR013948">
    <property type="entry name" value="DNA_replication_reg_Sld3_C"/>
</dbReference>
<evidence type="ECO:0000313" key="4">
    <source>
        <dbReference type="Proteomes" id="UP000053841"/>
    </source>
</evidence>
<dbReference type="eggNOG" id="ENOG502S01X">
    <property type="taxonomic scope" value="Eukaryota"/>
</dbReference>
<dbReference type="RefSeq" id="XP_007708109.1">
    <property type="nucleotide sequence ID" value="XM_007709919.1"/>
</dbReference>
<dbReference type="PANTHER" id="PTHR28067">
    <property type="entry name" value="DNA REPLICATION REGULATOR SLD3"/>
    <property type="match status" value="1"/>
</dbReference>
<dbReference type="GO" id="GO:0006270">
    <property type="term" value="P:DNA replication initiation"/>
    <property type="evidence" value="ECO:0007669"/>
    <property type="project" value="InterPro"/>
</dbReference>
<organism evidence="3 4">
    <name type="scientific">Cochliobolus carbonum (strain 26-R-13)</name>
    <name type="common">Maize leaf spot fungus</name>
    <name type="synonym">Bipolaris zeicola</name>
    <dbReference type="NCBI Taxonomy" id="930089"/>
    <lineage>
        <taxon>Eukaryota</taxon>
        <taxon>Fungi</taxon>
        <taxon>Dikarya</taxon>
        <taxon>Ascomycota</taxon>
        <taxon>Pezizomycotina</taxon>
        <taxon>Dothideomycetes</taxon>
        <taxon>Pleosporomycetidae</taxon>
        <taxon>Pleosporales</taxon>
        <taxon>Pleosporineae</taxon>
        <taxon>Pleosporaceae</taxon>
        <taxon>Bipolaris</taxon>
    </lineage>
</organism>
<proteinExistence type="predicted"/>
<evidence type="ECO:0000259" key="2">
    <source>
        <dbReference type="Pfam" id="PF08639"/>
    </source>
</evidence>
<dbReference type="Gene3D" id="1.20.58.2130">
    <property type="match status" value="1"/>
</dbReference>
<feature type="region of interest" description="Disordered" evidence="1">
    <location>
        <begin position="342"/>
        <end position="362"/>
    </location>
</feature>
<dbReference type="PANTHER" id="PTHR28067:SF1">
    <property type="entry name" value="DNA REPLICATION REGULATOR SLD3"/>
    <property type="match status" value="1"/>
</dbReference>
<evidence type="ECO:0000313" key="3">
    <source>
        <dbReference type="EMBL" id="EUC37635.1"/>
    </source>
</evidence>
<protein>
    <recommendedName>
        <fullName evidence="2">DNA replication regulator Sld3 C-terminal domain-containing protein</fullName>
    </recommendedName>
</protein>
<gene>
    <name evidence="3" type="ORF">COCCADRAFT_85084</name>
</gene>
<reference evidence="3 4" key="1">
    <citation type="journal article" date="2013" name="PLoS Genet.">
        <title>Comparative genome structure, secondary metabolite, and effector coding capacity across Cochliobolus pathogens.</title>
        <authorList>
            <person name="Condon B.J."/>
            <person name="Leng Y."/>
            <person name="Wu D."/>
            <person name="Bushley K.E."/>
            <person name="Ohm R.A."/>
            <person name="Otillar R."/>
            <person name="Martin J."/>
            <person name="Schackwitz W."/>
            <person name="Grimwood J."/>
            <person name="MohdZainudin N."/>
            <person name="Xue C."/>
            <person name="Wang R."/>
            <person name="Manning V.A."/>
            <person name="Dhillon B."/>
            <person name="Tu Z.J."/>
            <person name="Steffenson B.J."/>
            <person name="Salamov A."/>
            <person name="Sun H."/>
            <person name="Lowry S."/>
            <person name="LaButti K."/>
            <person name="Han J."/>
            <person name="Copeland A."/>
            <person name="Lindquist E."/>
            <person name="Barry K."/>
            <person name="Schmutz J."/>
            <person name="Baker S.E."/>
            <person name="Ciuffetti L.M."/>
            <person name="Grigoriev I.V."/>
            <person name="Zhong S."/>
            <person name="Turgeon B.G."/>
        </authorList>
    </citation>
    <scope>NUCLEOTIDE SEQUENCE [LARGE SCALE GENOMIC DNA]</scope>
    <source>
        <strain evidence="3 4">26-R-13</strain>
    </source>
</reference>
<feature type="domain" description="DNA replication regulator Sld3 C-terminal" evidence="2">
    <location>
        <begin position="258"/>
        <end position="792"/>
    </location>
</feature>
<feature type="region of interest" description="Disordered" evidence="1">
    <location>
        <begin position="838"/>
        <end position="906"/>
    </location>
</feature>
<feature type="region of interest" description="Disordered" evidence="1">
    <location>
        <begin position="427"/>
        <end position="454"/>
    </location>
</feature>
<dbReference type="OrthoDB" id="5395343at2759"/>
<dbReference type="InterPro" id="IPR042511">
    <property type="entry name" value="Sld3"/>
</dbReference>
<evidence type="ECO:0000256" key="1">
    <source>
        <dbReference type="SAM" id="MobiDB-lite"/>
    </source>
</evidence>
<feature type="compositionally biased region" description="Basic residues" evidence="1">
    <location>
        <begin position="351"/>
        <end position="360"/>
    </location>
</feature>
<feature type="compositionally biased region" description="Acidic residues" evidence="1">
    <location>
        <begin position="895"/>
        <end position="906"/>
    </location>
</feature>
<feature type="region of interest" description="Disordered" evidence="1">
    <location>
        <begin position="770"/>
        <end position="799"/>
    </location>
</feature>
<dbReference type="AlphaFoldDB" id="W6YJ73"/>
<accession>W6YJ73</accession>
<dbReference type="Pfam" id="PF08639">
    <property type="entry name" value="Sld3_STD"/>
    <property type="match status" value="1"/>
</dbReference>
<name>W6YJ73_COCC2</name>
<dbReference type="EMBL" id="KI964549">
    <property type="protein sequence ID" value="EUC37635.1"/>
    <property type="molecule type" value="Genomic_DNA"/>
</dbReference>
<dbReference type="HOGENOM" id="CLU_006240_2_0_1"/>
<sequence length="906" mass="99663">MSAYALQTKTMLQPVPDTQTQLLRLATKHDETKPQLPSKLTRDSLCGLGAFNKPFTIRSYSGSPHAKTVTFKPVRVVGRSQLPLTLLDTSADDDFAPNSLFAAHVDILEQDELEKEEDRVLRVLIAQLETKKSLYAIERVKARIYSICKLVSWLKEKDVADLWDPGNLHKLPIRTRVDTSTSTSGEWWQHAAIETQAVEPLIGRTRMGMLRSKPTQVPDAMDAQQPQGIPALQDMDSLDNVPTESLLEPLPAPLSPQEQLDLLVQQYLDAVYMSKTSLAYFAKGPLTRIRNAFTLAEEGAPPTHDLITSLRAMLLSPKASEKKYYEKLPSFIKAMAPGSYSDDETMAGASKAKKSKKKAKLSRDGVYPQEEVLVKRWWQSELPSGDAMATETMDQRIKRRIGDLRVRETLAQLILMLEIIALEAMSTSKTTGQQPTKEETQDQSEQSAPKKRKKKLDDINVQLDLALDKLCIWHATEELGILDFDAKPSQQNEDVDGTGRNGSSDRLHSFCVEVIIPFYINRLPEQALMVNKKLGGPAHSLPAKRKANRPTLSSRRSRDSKEPDAKKSRRSLARVATDNTGRIAERTTPSLGRSATDSVLVEGVKREASETPLSAIPFRRSPSKGARQSMSQIRHLQGRQIDLAEPSAAASAKMKQKQRVEEDLQEAILALKRPNRGLAAGEYIADKEQRGVGQPSKSRKPTVTVRKTIKDVQVTATPRVSRRTKNMVEQTPVQQHYDPFVRSPGEEAPHSSGFCVPSSGVRPRPGMVAARDQGHATAPSLGQSSIAETPSKAPAGKTFSSDAVRRRIFATPAKAAEPNAQGRGDEGALHIFETPAKGVVGMSPPEETKAAPLGATTMPSKSVSKLASEGGPVPFLVRGRDDASEPSIYDALGWNDDDDEDDNGFV</sequence>
<dbReference type="GeneID" id="19151884"/>
<dbReference type="GO" id="GO:0031261">
    <property type="term" value="C:DNA replication preinitiation complex"/>
    <property type="evidence" value="ECO:0007669"/>
    <property type="project" value="TreeGrafter"/>
</dbReference>
<dbReference type="KEGG" id="bze:COCCADRAFT_85084"/>
<dbReference type="STRING" id="930089.W6YJ73"/>
<feature type="compositionally biased region" description="Basic and acidic residues" evidence="1">
    <location>
        <begin position="556"/>
        <end position="566"/>
    </location>
</feature>
<feature type="compositionally biased region" description="Polar residues" evidence="1">
    <location>
        <begin position="587"/>
        <end position="597"/>
    </location>
</feature>